<name>A0A9P1MSC9_9PELO</name>
<reference evidence="8" key="1">
    <citation type="submission" date="2022-11" db="EMBL/GenBank/DDBJ databases">
        <authorList>
            <person name="Kikuchi T."/>
        </authorList>
    </citation>
    <scope>NUCLEOTIDE SEQUENCE</scope>
    <source>
        <strain evidence="8">PS1010</strain>
    </source>
</reference>
<evidence type="ECO:0000256" key="4">
    <source>
        <dbReference type="PROSITE-ProRule" id="PRU10141"/>
    </source>
</evidence>
<dbReference type="EMBL" id="CANHGI010000001">
    <property type="protein sequence ID" value="CAI5438036.1"/>
    <property type="molecule type" value="Genomic_DNA"/>
</dbReference>
<keyword evidence="9" id="KW-1185">Reference proteome</keyword>
<evidence type="ECO:0000313" key="8">
    <source>
        <dbReference type="EMBL" id="CAI5438036.1"/>
    </source>
</evidence>
<feature type="region of interest" description="Disordered" evidence="6">
    <location>
        <begin position="346"/>
        <end position="404"/>
    </location>
</feature>
<sequence length="404" mass="45862">MAAKMVVKSEVEPNDIIKRAKNDYSWKILELLGSGGYGKVFKVIQVKEDGTLIAHAKEYAMKTEMKSTNKNTSRLKIEKNVMEAYAKSETLLKEHFPEMVDLGQTSCFKWIVMTLVGPSLEALKRNGFTISTALQCGLQTLKAIRDFHQMGFLHRDLKPANFCVGIHANIELIYMLDFGLTRMYRKKDGTIRPPRQRTKMIGTPRFCSRASHRKMELSRKDDFESWYFMLLDFVDHEKGIPWRGKSREQAYQLKQQVFDQPTWISTISPLIPSSFGTCAEYMNELEYESDVEWSVFRDVITEYARKAKITLKERLDWIPATGSSRVPIVPGPAIKTLAVQDKESLNNNNSKLGQIDNNSISSGDDETLDVGNGNGKGKRSGSKSKQRSKRGTVTVTTTTTVEMK</sequence>
<dbReference type="PROSITE" id="PS50011">
    <property type="entry name" value="PROTEIN_KINASE_DOM"/>
    <property type="match status" value="1"/>
</dbReference>
<comment type="caution">
    <text evidence="8">The sequence shown here is derived from an EMBL/GenBank/DDBJ whole genome shotgun (WGS) entry which is preliminary data.</text>
</comment>
<keyword evidence="5" id="KW-0808">Transferase</keyword>
<dbReference type="InterPro" id="IPR000719">
    <property type="entry name" value="Prot_kinase_dom"/>
</dbReference>
<evidence type="ECO:0000256" key="1">
    <source>
        <dbReference type="ARBA" id="ARBA00012513"/>
    </source>
</evidence>
<dbReference type="GO" id="GO:0004674">
    <property type="term" value="F:protein serine/threonine kinase activity"/>
    <property type="evidence" value="ECO:0007669"/>
    <property type="project" value="UniProtKB-KW"/>
</dbReference>
<keyword evidence="5" id="KW-0418">Kinase</keyword>
<accession>A0A9P1MSC9</accession>
<keyword evidence="5" id="KW-0723">Serine/threonine-protein kinase</keyword>
<dbReference type="PROSITE" id="PS00108">
    <property type="entry name" value="PROTEIN_KINASE_ST"/>
    <property type="match status" value="1"/>
</dbReference>
<feature type="compositionally biased region" description="Basic residues" evidence="6">
    <location>
        <begin position="376"/>
        <end position="390"/>
    </location>
</feature>
<dbReference type="InterPro" id="IPR008271">
    <property type="entry name" value="Ser/Thr_kinase_AS"/>
</dbReference>
<proteinExistence type="inferred from homology"/>
<dbReference type="InterPro" id="IPR050235">
    <property type="entry name" value="CK1_Ser-Thr_kinase"/>
</dbReference>
<dbReference type="EC" id="2.7.11.1" evidence="1"/>
<dbReference type="OrthoDB" id="5979581at2759"/>
<evidence type="ECO:0000256" key="3">
    <source>
        <dbReference type="ARBA" id="ARBA00022840"/>
    </source>
</evidence>
<evidence type="ECO:0000256" key="5">
    <source>
        <dbReference type="RuleBase" id="RU000304"/>
    </source>
</evidence>
<dbReference type="SUPFAM" id="SSF56112">
    <property type="entry name" value="Protein kinase-like (PK-like)"/>
    <property type="match status" value="1"/>
</dbReference>
<comment type="similarity">
    <text evidence="5">Belongs to the protein kinase superfamily.</text>
</comment>
<dbReference type="AlphaFoldDB" id="A0A9P1MSC9"/>
<evidence type="ECO:0000313" key="9">
    <source>
        <dbReference type="Proteomes" id="UP001152747"/>
    </source>
</evidence>
<dbReference type="GO" id="GO:0005524">
    <property type="term" value="F:ATP binding"/>
    <property type="evidence" value="ECO:0007669"/>
    <property type="project" value="UniProtKB-UniRule"/>
</dbReference>
<dbReference type="PANTHER" id="PTHR11909">
    <property type="entry name" value="CASEIN KINASE-RELATED"/>
    <property type="match status" value="1"/>
</dbReference>
<organism evidence="8 9">
    <name type="scientific">Caenorhabditis angaria</name>
    <dbReference type="NCBI Taxonomy" id="860376"/>
    <lineage>
        <taxon>Eukaryota</taxon>
        <taxon>Metazoa</taxon>
        <taxon>Ecdysozoa</taxon>
        <taxon>Nematoda</taxon>
        <taxon>Chromadorea</taxon>
        <taxon>Rhabditida</taxon>
        <taxon>Rhabditina</taxon>
        <taxon>Rhabditomorpha</taxon>
        <taxon>Rhabditoidea</taxon>
        <taxon>Rhabditidae</taxon>
        <taxon>Peloderinae</taxon>
        <taxon>Caenorhabditis</taxon>
    </lineage>
</organism>
<dbReference type="SMART" id="SM00220">
    <property type="entry name" value="S_TKc"/>
    <property type="match status" value="1"/>
</dbReference>
<dbReference type="InterPro" id="IPR017441">
    <property type="entry name" value="Protein_kinase_ATP_BS"/>
</dbReference>
<feature type="domain" description="Protein kinase" evidence="7">
    <location>
        <begin position="26"/>
        <end position="334"/>
    </location>
</feature>
<gene>
    <name evidence="8" type="ORF">CAMP_LOCUS673</name>
</gene>
<keyword evidence="3 4" id="KW-0067">ATP-binding</keyword>
<dbReference type="PROSITE" id="PS00107">
    <property type="entry name" value="PROTEIN_KINASE_ATP"/>
    <property type="match status" value="1"/>
</dbReference>
<evidence type="ECO:0000256" key="2">
    <source>
        <dbReference type="ARBA" id="ARBA00022741"/>
    </source>
</evidence>
<keyword evidence="2 4" id="KW-0547">Nucleotide-binding</keyword>
<evidence type="ECO:0000256" key="6">
    <source>
        <dbReference type="SAM" id="MobiDB-lite"/>
    </source>
</evidence>
<protein>
    <recommendedName>
        <fullName evidence="1">non-specific serine/threonine protein kinase</fullName>
        <ecNumber evidence="1">2.7.11.1</ecNumber>
    </recommendedName>
</protein>
<evidence type="ECO:0000259" key="7">
    <source>
        <dbReference type="PROSITE" id="PS50011"/>
    </source>
</evidence>
<dbReference type="InterPro" id="IPR011009">
    <property type="entry name" value="Kinase-like_dom_sf"/>
</dbReference>
<feature type="compositionally biased region" description="Polar residues" evidence="6">
    <location>
        <begin position="346"/>
        <end position="362"/>
    </location>
</feature>
<dbReference type="Gene3D" id="1.10.510.10">
    <property type="entry name" value="Transferase(Phosphotransferase) domain 1"/>
    <property type="match status" value="1"/>
</dbReference>
<dbReference type="Pfam" id="PF00069">
    <property type="entry name" value="Pkinase"/>
    <property type="match status" value="1"/>
</dbReference>
<feature type="binding site" evidence="4">
    <location>
        <position position="62"/>
    </location>
    <ligand>
        <name>ATP</name>
        <dbReference type="ChEBI" id="CHEBI:30616"/>
    </ligand>
</feature>
<feature type="compositionally biased region" description="Low complexity" evidence="6">
    <location>
        <begin position="391"/>
        <end position="404"/>
    </location>
</feature>
<dbReference type="Proteomes" id="UP001152747">
    <property type="component" value="Unassembled WGS sequence"/>
</dbReference>